<accession>A0A7Y6K450</accession>
<protein>
    <submittedName>
        <fullName evidence="1">Uncharacterized protein</fullName>
    </submittedName>
</protein>
<dbReference type="AlphaFoldDB" id="A0A7Y6K450"/>
<dbReference type="GeneID" id="301104281"/>
<gene>
    <name evidence="1" type="ORF">G5S42_28415</name>
</gene>
<sequence length="210" mass="23341">MAGRTEGRTTEDTELWTICRLLATLNQQGRLHFPLKIEHGDRPDFELVQGNNSTGIEITEAISQSYSACLALAERIKPDAVIDMSLFRPDSPRKTTQELREIIAASSLTGSGWPGSLAEEDWATFIAGDISGKHAKLVGYRQFPVNWLAIYDNLPLPNVNLADAIAHLAPKIAPLWGRKPCFDTVFIERGPVIVELTRSKSTHHILVDLW</sequence>
<proteinExistence type="predicted"/>
<reference evidence="1 2" key="1">
    <citation type="submission" date="2020-02" db="EMBL/GenBank/DDBJ databases">
        <title>Paraburkholderia simonii sp. nov. and Paraburkholderia youngii sp. nov. Brazilian and Mexican Mimosa-associated rhizobia.</title>
        <authorList>
            <person name="Mavima L."/>
            <person name="Beukes C.W."/>
            <person name="Chan W.Y."/>
            <person name="Palmer M."/>
            <person name="De Meyer S.E."/>
            <person name="James E.K."/>
            <person name="Venter S.N."/>
            <person name="Steenkamp E.T."/>
        </authorList>
    </citation>
    <scope>NUCLEOTIDE SEQUENCE [LARGE SCALE GENOMIC DNA]</scope>
    <source>
        <strain evidence="1 2">JPY169</strain>
    </source>
</reference>
<name>A0A7Y6K450_9BURK</name>
<dbReference type="EMBL" id="JAALDK010000001">
    <property type="protein sequence ID" value="NUY03546.1"/>
    <property type="molecule type" value="Genomic_DNA"/>
</dbReference>
<comment type="caution">
    <text evidence="1">The sequence shown here is derived from an EMBL/GenBank/DDBJ whole genome shotgun (WGS) entry which is preliminary data.</text>
</comment>
<evidence type="ECO:0000313" key="1">
    <source>
        <dbReference type="EMBL" id="NUY03546.1"/>
    </source>
</evidence>
<dbReference type="RefSeq" id="WP_176109759.1">
    <property type="nucleotide sequence ID" value="NZ_JAALDK010000001.1"/>
</dbReference>
<dbReference type="Proteomes" id="UP000594380">
    <property type="component" value="Unassembled WGS sequence"/>
</dbReference>
<evidence type="ECO:0000313" key="2">
    <source>
        <dbReference type="Proteomes" id="UP000594380"/>
    </source>
</evidence>
<organism evidence="1 2">
    <name type="scientific">Paraburkholderia youngii</name>
    <dbReference type="NCBI Taxonomy" id="2782701"/>
    <lineage>
        <taxon>Bacteria</taxon>
        <taxon>Pseudomonadati</taxon>
        <taxon>Pseudomonadota</taxon>
        <taxon>Betaproteobacteria</taxon>
        <taxon>Burkholderiales</taxon>
        <taxon>Burkholderiaceae</taxon>
        <taxon>Paraburkholderia</taxon>
    </lineage>
</organism>